<keyword evidence="6" id="KW-0408">Iron</keyword>
<feature type="binding site" evidence="7">
    <location>
        <position position="172"/>
    </location>
    <ligand>
        <name>Mn(2+)</name>
        <dbReference type="ChEBI" id="CHEBI:29035"/>
    </ligand>
</feature>
<comment type="subunit">
    <text evidence="3">Homodimer.</text>
</comment>
<evidence type="ECO:0000256" key="2">
    <source>
        <dbReference type="ARBA" id="ARBA00008714"/>
    </source>
</evidence>
<keyword evidence="13" id="KW-1185">Reference proteome</keyword>
<evidence type="ECO:0000256" key="9">
    <source>
        <dbReference type="SAM" id="MobiDB-lite"/>
    </source>
</evidence>
<dbReference type="InterPro" id="IPR019833">
    <property type="entry name" value="Mn/Fe_SOD_BS"/>
</dbReference>
<dbReference type="EC" id="1.15.1.1" evidence="8"/>
<evidence type="ECO:0000256" key="6">
    <source>
        <dbReference type="ARBA" id="ARBA00023004"/>
    </source>
</evidence>
<evidence type="ECO:0000259" key="10">
    <source>
        <dbReference type="Pfam" id="PF00081"/>
    </source>
</evidence>
<reference evidence="12" key="1">
    <citation type="submission" date="2013-10" db="EMBL/GenBank/DDBJ databases">
        <title>Genomic analysis of the causative agents of coccidiosis in chickens.</title>
        <authorList>
            <person name="Reid A.J."/>
            <person name="Blake D."/>
            <person name="Billington K."/>
            <person name="Browne H."/>
            <person name="Dunn M."/>
            <person name="Hung S."/>
            <person name="Kawahara F."/>
            <person name="Miranda-Saavedra D."/>
            <person name="Mourier T."/>
            <person name="Nagra H."/>
            <person name="Otto T.D."/>
            <person name="Rawlings N."/>
            <person name="Sanchez A."/>
            <person name="Sanders M."/>
            <person name="Subramaniam C."/>
            <person name="Tay Y."/>
            <person name="Dear P."/>
            <person name="Doerig C."/>
            <person name="Gruber A."/>
            <person name="Parkinson J."/>
            <person name="Shirley M."/>
            <person name="Wan K.L."/>
            <person name="Berriman M."/>
            <person name="Tomley F."/>
            <person name="Pain A."/>
        </authorList>
    </citation>
    <scope>NUCLEOTIDE SEQUENCE [LARGE SCALE GENOMIC DNA]</scope>
    <source>
        <strain evidence="12">Houghton</strain>
    </source>
</reference>
<accession>U6KTI3</accession>
<evidence type="ECO:0000256" key="8">
    <source>
        <dbReference type="RuleBase" id="RU000414"/>
    </source>
</evidence>
<evidence type="ECO:0000256" key="1">
    <source>
        <dbReference type="ARBA" id="ARBA00001962"/>
    </source>
</evidence>
<dbReference type="VEuPathDB" id="ToxoDB:ETH2_0514300"/>
<comment type="similarity">
    <text evidence="2 8">Belongs to the iron/manganese superoxide dismutase family.</text>
</comment>
<protein>
    <recommendedName>
        <fullName evidence="8">Superoxide dismutase</fullName>
        <ecNumber evidence="8">1.15.1.1</ecNumber>
    </recommendedName>
</protein>
<dbReference type="Pfam" id="PF00081">
    <property type="entry name" value="Sod_Fe_N"/>
    <property type="match status" value="1"/>
</dbReference>
<dbReference type="OMA" id="WAWLNAD"/>
<dbReference type="FunFam" id="1.10.287.990:FF:000002">
    <property type="entry name" value="Superoxide dismutase"/>
    <property type="match status" value="1"/>
</dbReference>
<feature type="binding site" evidence="7">
    <location>
        <position position="176"/>
    </location>
    <ligand>
        <name>Mn(2+)</name>
        <dbReference type="ChEBI" id="CHEBI:29035"/>
    </ligand>
</feature>
<dbReference type="PRINTS" id="PR01703">
    <property type="entry name" value="MNSODISMTASE"/>
</dbReference>
<name>U6KTI3_EIMTE</name>
<dbReference type="EMBL" id="HG675579">
    <property type="protein sequence ID" value="CDJ41281.1"/>
    <property type="molecule type" value="Genomic_DNA"/>
</dbReference>
<dbReference type="Gene3D" id="1.10.287.990">
    <property type="entry name" value="Fe,Mn superoxide dismutase (SOD) domain"/>
    <property type="match status" value="1"/>
</dbReference>
<feature type="binding site" evidence="7">
    <location>
        <position position="27"/>
    </location>
    <ligand>
        <name>Mn(2+)</name>
        <dbReference type="ChEBI" id="CHEBI:29035"/>
    </ligand>
</feature>
<dbReference type="SUPFAM" id="SSF46609">
    <property type="entry name" value="Fe,Mn superoxide dismutase (SOD), N-terminal domain"/>
    <property type="match status" value="1"/>
</dbReference>
<dbReference type="InterPro" id="IPR036324">
    <property type="entry name" value="Mn/Fe_SOD_N_sf"/>
</dbReference>
<organism evidence="12 13">
    <name type="scientific">Eimeria tenella</name>
    <name type="common">Coccidian parasite</name>
    <dbReference type="NCBI Taxonomy" id="5802"/>
    <lineage>
        <taxon>Eukaryota</taxon>
        <taxon>Sar</taxon>
        <taxon>Alveolata</taxon>
        <taxon>Apicomplexa</taxon>
        <taxon>Conoidasida</taxon>
        <taxon>Coccidia</taxon>
        <taxon>Eucoccidiorida</taxon>
        <taxon>Eimeriorina</taxon>
        <taxon>Eimeriidae</taxon>
        <taxon>Eimeria</taxon>
    </lineage>
</organism>
<dbReference type="InterPro" id="IPR036314">
    <property type="entry name" value="SOD_C_sf"/>
</dbReference>
<evidence type="ECO:0000313" key="13">
    <source>
        <dbReference type="Proteomes" id="UP000030747"/>
    </source>
</evidence>
<dbReference type="Pfam" id="PF02777">
    <property type="entry name" value="Sod_Fe_C"/>
    <property type="match status" value="1"/>
</dbReference>
<feature type="binding site" evidence="7">
    <location>
        <position position="74"/>
    </location>
    <ligand>
        <name>Mn(2+)</name>
        <dbReference type="ChEBI" id="CHEBI:29035"/>
    </ligand>
</feature>
<dbReference type="InterPro" id="IPR019832">
    <property type="entry name" value="Mn/Fe_SOD_C"/>
</dbReference>
<dbReference type="GO" id="GO:0046872">
    <property type="term" value="F:metal ion binding"/>
    <property type="evidence" value="ECO:0007669"/>
    <property type="project" value="UniProtKB-KW"/>
</dbReference>
<dbReference type="Gene3D" id="3.55.40.20">
    <property type="entry name" value="Iron/manganese superoxide dismutase, C-terminal domain"/>
    <property type="match status" value="1"/>
</dbReference>
<reference evidence="12" key="2">
    <citation type="submission" date="2013-10" db="EMBL/GenBank/DDBJ databases">
        <authorList>
            <person name="Aslett M."/>
        </authorList>
    </citation>
    <scope>NUCLEOTIDE SEQUENCE [LARGE SCALE GENOMIC DNA]</scope>
    <source>
        <strain evidence="12">Houghton</strain>
    </source>
</reference>
<evidence type="ECO:0000313" key="12">
    <source>
        <dbReference type="EMBL" id="CDJ41281.1"/>
    </source>
</evidence>
<comment type="function">
    <text evidence="8">Destroys radicals which are normally produced within the cells and which are toxic to biological systems.</text>
</comment>
<dbReference type="GO" id="GO:0004784">
    <property type="term" value="F:superoxide dismutase activity"/>
    <property type="evidence" value="ECO:0007669"/>
    <property type="project" value="UniProtKB-EC"/>
</dbReference>
<dbReference type="PROSITE" id="PS00088">
    <property type="entry name" value="SOD_MN"/>
    <property type="match status" value="1"/>
</dbReference>
<comment type="catalytic activity">
    <reaction evidence="8">
        <text>2 superoxide + 2 H(+) = H2O2 + O2</text>
        <dbReference type="Rhea" id="RHEA:20696"/>
        <dbReference type="ChEBI" id="CHEBI:15378"/>
        <dbReference type="ChEBI" id="CHEBI:15379"/>
        <dbReference type="ChEBI" id="CHEBI:16240"/>
        <dbReference type="ChEBI" id="CHEBI:18421"/>
        <dbReference type="EC" id="1.15.1.1"/>
    </reaction>
</comment>
<dbReference type="OrthoDB" id="239262at2759"/>
<dbReference type="PANTHER" id="PTHR42769:SF3">
    <property type="entry name" value="SUPEROXIDE DISMUTASE [FE] 2, CHLOROPLASTIC"/>
    <property type="match status" value="1"/>
</dbReference>
<proteinExistence type="inferred from homology"/>
<feature type="compositionally biased region" description="Pro residues" evidence="9">
    <location>
        <begin position="90"/>
        <end position="101"/>
    </location>
</feature>
<dbReference type="Proteomes" id="UP000030747">
    <property type="component" value="Unassembled WGS sequence"/>
</dbReference>
<dbReference type="InterPro" id="IPR019831">
    <property type="entry name" value="Mn/Fe_SOD_N"/>
</dbReference>
<dbReference type="PIRSF" id="PIRSF000349">
    <property type="entry name" value="SODismutase"/>
    <property type="match status" value="1"/>
</dbReference>
<evidence type="ECO:0000256" key="4">
    <source>
        <dbReference type="ARBA" id="ARBA00022723"/>
    </source>
</evidence>
<sequence length="214" mass="23721">MPFELPPLPYPMDALEPYISKETLEYHYGKHHAAYVNNLNKLVEGKPEASKSLEEIIKTSSGSVLNNAGQAWNHTFYWKSMRPASAGGPPGAPGGGPPGAPGAPLREELESAFGGVEKFREAFAAAAAAHFGSGWAWLCFCKKSRSLFLLQTHDGATPFRDNPNCAPLLTCDLWEHAYYIDRRNDRKSYLDAWWSVVNWDFANENLKKAMQGSD</sequence>
<evidence type="ECO:0000256" key="7">
    <source>
        <dbReference type="PIRSR" id="PIRSR000349-1"/>
    </source>
</evidence>
<keyword evidence="4 7" id="KW-0479">Metal-binding</keyword>
<gene>
    <name evidence="12" type="ORF">ETH_00011830</name>
</gene>
<feature type="domain" description="Manganese/iron superoxide dismutase C-terminal" evidence="11">
    <location>
        <begin position="103"/>
        <end position="204"/>
    </location>
</feature>
<feature type="region of interest" description="Disordered" evidence="9">
    <location>
        <begin position="84"/>
        <end position="105"/>
    </location>
</feature>
<dbReference type="RefSeq" id="XP_013232031.1">
    <property type="nucleotide sequence ID" value="XM_013376577.1"/>
</dbReference>
<dbReference type="GeneID" id="25251542"/>
<comment type="cofactor">
    <cofactor evidence="1">
        <name>Fe cation</name>
        <dbReference type="ChEBI" id="CHEBI:24875"/>
    </cofactor>
</comment>
<feature type="domain" description="Manganese/iron superoxide dismutase N-terminal" evidence="10">
    <location>
        <begin position="3"/>
        <end position="81"/>
    </location>
</feature>
<evidence type="ECO:0000256" key="3">
    <source>
        <dbReference type="ARBA" id="ARBA00011738"/>
    </source>
</evidence>
<dbReference type="VEuPathDB" id="ToxoDB:ETH_00011830"/>
<evidence type="ECO:0000259" key="11">
    <source>
        <dbReference type="Pfam" id="PF02777"/>
    </source>
</evidence>
<evidence type="ECO:0000256" key="5">
    <source>
        <dbReference type="ARBA" id="ARBA00023002"/>
    </source>
</evidence>
<dbReference type="InterPro" id="IPR001189">
    <property type="entry name" value="Mn/Fe_SOD"/>
</dbReference>
<dbReference type="PANTHER" id="PTHR42769">
    <property type="entry name" value="SUPEROXIDE DISMUTASE"/>
    <property type="match status" value="1"/>
</dbReference>
<keyword evidence="5 8" id="KW-0560">Oxidoreductase</keyword>
<dbReference type="SUPFAM" id="SSF54719">
    <property type="entry name" value="Fe,Mn superoxide dismutase (SOD), C-terminal domain"/>
    <property type="match status" value="1"/>
</dbReference>
<dbReference type="AlphaFoldDB" id="U6KTI3"/>